<feature type="region of interest" description="Disordered" evidence="1">
    <location>
        <begin position="360"/>
        <end position="381"/>
    </location>
</feature>
<evidence type="ECO:0000256" key="1">
    <source>
        <dbReference type="SAM" id="MobiDB-lite"/>
    </source>
</evidence>
<reference evidence="2" key="1">
    <citation type="journal article" date="2014" name="Genome Announc.">
        <title>Complete sequencing and chromosome-scale genome assembly of the industrial progenitor strain P2niaD18 from the penicillin producer Penicillium chrysogenum.</title>
        <authorList>
            <person name="Specht T."/>
            <person name="Dahlmann T.A."/>
            <person name="Zadra I."/>
            <person name="Kurnsteiner H."/>
            <person name="Kuck U."/>
        </authorList>
    </citation>
    <scope>NUCLEOTIDE SEQUENCE [LARGE SCALE GENOMIC DNA]</scope>
    <source>
        <strain evidence="2">P2niaD18</strain>
    </source>
</reference>
<dbReference type="Proteomes" id="UP000076449">
    <property type="component" value="Chromosome III"/>
</dbReference>
<protein>
    <submittedName>
        <fullName evidence="2">Uncharacterized protein</fullName>
    </submittedName>
</protein>
<accession>A0A167QFL8</accession>
<feature type="region of interest" description="Disordered" evidence="1">
    <location>
        <begin position="53"/>
        <end position="78"/>
    </location>
</feature>
<proteinExistence type="predicted"/>
<evidence type="ECO:0000313" key="2">
    <source>
        <dbReference type="EMBL" id="KZN84702.1"/>
    </source>
</evidence>
<name>A0A167QFL8_PENCH</name>
<sequence>MGVSESRVVIETLSAACTEAEENEKDNIEAPLTDEKFINSLRHLWAQMPVGTRRSIGRRPPCDNSPIKSRKRLKKEHDSEITIPETIKKNMHRWKEHPLLFFTEDGSTLDLDKLPLARSYKYLTNVHGRRESDTIRSRFLKVMYHRLKDRLCINQMRSNNVEKVAHAILKSGLVSSDLETIKHQVTGWTNDGRRIDALCQDIGCAEAKGDTHLGNLFCFPGDIHDEFIRAIPLGGPERQEEIRRLKSRGILDVEGKNNLDDLANVLFGKLWEKVEDSISRNTHFTGTGQDWALQQTRSFRIQHAGNPSRQGIEGSRFPGTHPEPSEGEYSSAYLRPHSAAPVSSTPVSSFQIAALDSAAHLPTNGEGNETARDRPGFSAGEVAAPSMQSGSFGLIGEHTIAWMGNTLNMHENAHPIPQESMDAVEELAIDWMGNTLNMHENAHPIPQESMDAVEELAIDWMGNTLNMHENAHPIPQESMDAVEEPAIDWMGSTLNMHENAHPIPQESMDAVEEPAIDWMGNTLNMHENAHPIPQESMDVLQERAIFRPGGAVEPFEVEHQDPESQISIETSNISPQFHRSIAQQTHWPVVVK</sequence>
<organism evidence="2">
    <name type="scientific">Penicillium chrysogenum</name>
    <name type="common">Penicillium notatum</name>
    <dbReference type="NCBI Taxonomy" id="5076"/>
    <lineage>
        <taxon>Eukaryota</taxon>
        <taxon>Fungi</taxon>
        <taxon>Dikarya</taxon>
        <taxon>Ascomycota</taxon>
        <taxon>Pezizomycotina</taxon>
        <taxon>Eurotiomycetes</taxon>
        <taxon>Eurotiomycetidae</taxon>
        <taxon>Eurotiales</taxon>
        <taxon>Aspergillaceae</taxon>
        <taxon>Penicillium</taxon>
        <taxon>Penicillium chrysogenum species complex</taxon>
    </lineage>
</organism>
<gene>
    <name evidence="2" type="ORF">EN45_088440</name>
</gene>
<dbReference type="AlphaFoldDB" id="A0A167QFL8"/>
<feature type="region of interest" description="Disordered" evidence="1">
    <location>
        <begin position="305"/>
        <end position="330"/>
    </location>
</feature>
<dbReference type="EMBL" id="CM002800">
    <property type="protein sequence ID" value="KZN84702.1"/>
    <property type="molecule type" value="Genomic_DNA"/>
</dbReference>